<reference evidence="2" key="1">
    <citation type="submission" date="2020-01" db="EMBL/GenBank/DDBJ databases">
        <authorList>
            <consortium name="DOE Joint Genome Institute"/>
            <person name="Haridas S."/>
            <person name="Albert R."/>
            <person name="Binder M."/>
            <person name="Bloem J."/>
            <person name="Labutti K."/>
            <person name="Salamov A."/>
            <person name="Andreopoulos B."/>
            <person name="Baker S.E."/>
            <person name="Barry K."/>
            <person name="Bills G."/>
            <person name="Bluhm B.H."/>
            <person name="Cannon C."/>
            <person name="Castanera R."/>
            <person name="Culley D.E."/>
            <person name="Daum C."/>
            <person name="Ezra D."/>
            <person name="Gonzalez J.B."/>
            <person name="Henrissat B."/>
            <person name="Kuo A."/>
            <person name="Liang C."/>
            <person name="Lipzen A."/>
            <person name="Lutzoni F."/>
            <person name="Magnuson J."/>
            <person name="Mondo S."/>
            <person name="Nolan M."/>
            <person name="Ohm R."/>
            <person name="Pangilinan J."/>
            <person name="Park H.-J."/>
            <person name="Ramirez L."/>
            <person name="Alfaro M."/>
            <person name="Sun H."/>
            <person name="Tritt A."/>
            <person name="Yoshinaga Y."/>
            <person name="Zwiers L.-H."/>
            <person name="Turgeon B.G."/>
            <person name="Goodwin S.B."/>
            <person name="Spatafora J.W."/>
            <person name="Crous P.W."/>
            <person name="Grigoriev I.V."/>
        </authorList>
    </citation>
    <scope>NUCLEOTIDE SEQUENCE</scope>
    <source>
        <strain evidence="2">IPT5</strain>
    </source>
</reference>
<evidence type="ECO:0000313" key="2">
    <source>
        <dbReference type="EMBL" id="KAF2855880.1"/>
    </source>
</evidence>
<evidence type="ECO:0000313" key="3">
    <source>
        <dbReference type="Proteomes" id="UP000799423"/>
    </source>
</evidence>
<evidence type="ECO:0000259" key="1">
    <source>
        <dbReference type="Pfam" id="PF14420"/>
    </source>
</evidence>
<protein>
    <recommendedName>
        <fullName evidence="1">Clr5 domain-containing protein</fullName>
    </recommendedName>
</protein>
<dbReference type="Pfam" id="PF14420">
    <property type="entry name" value="Clr5"/>
    <property type="match status" value="1"/>
</dbReference>
<gene>
    <name evidence="2" type="ORF">T440DRAFT_464227</name>
</gene>
<keyword evidence="3" id="KW-1185">Reference proteome</keyword>
<accession>A0A6A7BK90</accession>
<organism evidence="2 3">
    <name type="scientific">Plenodomus tracheiphilus IPT5</name>
    <dbReference type="NCBI Taxonomy" id="1408161"/>
    <lineage>
        <taxon>Eukaryota</taxon>
        <taxon>Fungi</taxon>
        <taxon>Dikarya</taxon>
        <taxon>Ascomycota</taxon>
        <taxon>Pezizomycotina</taxon>
        <taxon>Dothideomycetes</taxon>
        <taxon>Pleosporomycetidae</taxon>
        <taxon>Pleosporales</taxon>
        <taxon>Pleosporineae</taxon>
        <taxon>Leptosphaeriaceae</taxon>
        <taxon>Plenodomus</taxon>
    </lineage>
</organism>
<dbReference type="PANTHER" id="PTHR38788">
    <property type="entry name" value="CLR5 DOMAIN-CONTAINING PROTEIN"/>
    <property type="match status" value="1"/>
</dbReference>
<proteinExistence type="predicted"/>
<sequence>MEWDESVSFWDESASSWDKVWAEPISEWGHDHATLLLDADVIDPSFSQILSADAMEIPATHAMETDQELSTVLDAIVYVERPTTRRKKKARTLRERDWGPHVDKVIELHITEKRPLSEVKQIMEREFGFSAELRQYRSRLSQWKFDKNVKSHEMKSIVRKQQNRKLIEKDKNKLTYRVRKVDVPPRKIERWMNNHGVSAEALYAPSPDATTPSDFSYQTVFEPGSPVSATLDRRFDLRTTEHHHVSNRENRNGPRFPLASDPCDLLVEILNAMVQYRRIFPSLQGSIRAMEATITTTPEGQEVDQGTTSLYEAQSFEMEEMFERWQVNWAELGLMPKEVIYFIVDRNFVQLSSVKRHITGVHVFKEVIEEQSDYELNDLTYLFSVLVPVCRHDDYTDFLDGLRYIGYRRGVQPPGDNIFGVSCETTDM</sequence>
<dbReference type="AlphaFoldDB" id="A0A6A7BK90"/>
<name>A0A6A7BK90_9PLEO</name>
<dbReference type="EMBL" id="MU006290">
    <property type="protein sequence ID" value="KAF2855880.1"/>
    <property type="molecule type" value="Genomic_DNA"/>
</dbReference>
<dbReference type="PANTHER" id="PTHR38788:SF3">
    <property type="entry name" value="CLR5 DOMAIN-CONTAINING PROTEIN"/>
    <property type="match status" value="1"/>
</dbReference>
<dbReference type="InterPro" id="IPR025676">
    <property type="entry name" value="Clr5_dom"/>
</dbReference>
<dbReference type="Proteomes" id="UP000799423">
    <property type="component" value="Unassembled WGS sequence"/>
</dbReference>
<feature type="domain" description="Clr5" evidence="1">
    <location>
        <begin position="95"/>
        <end position="147"/>
    </location>
</feature>
<dbReference type="OrthoDB" id="5986190at2759"/>